<dbReference type="InterPro" id="IPR016208">
    <property type="entry name" value="Ald_Oxase/xanthine_DH-like"/>
</dbReference>
<protein>
    <recommendedName>
        <fullName evidence="2">Aldehyde oxidase/xanthine dehydrogenase first molybdopterin binding domain-containing protein</fullName>
    </recommendedName>
</protein>
<evidence type="ECO:0000259" key="2">
    <source>
        <dbReference type="Pfam" id="PF02738"/>
    </source>
</evidence>
<dbReference type="PANTHER" id="PTHR11908">
    <property type="entry name" value="XANTHINE DEHYDROGENASE"/>
    <property type="match status" value="1"/>
</dbReference>
<dbReference type="GO" id="GO:0005506">
    <property type="term" value="F:iron ion binding"/>
    <property type="evidence" value="ECO:0007669"/>
    <property type="project" value="InterPro"/>
</dbReference>
<dbReference type="Gene3D" id="3.30.365.10">
    <property type="entry name" value="Aldehyde oxidase/xanthine dehydrogenase, molybdopterin binding domain"/>
    <property type="match status" value="4"/>
</dbReference>
<sequence length="267" mass="29767">ARNSPLENLVSILGLPLSKVRVITHYVGGGFGGKKQEQYIIMAALLSVRTCRPVKLELSREEESILGTRRYLSIERIKLAAKKDGTITAIDFETYYDVGAHGVLNSGSEHFRMSQFYVYKYENAVFKAYDVFTNFPTAQTFRGVQFPGYHFGLEQVVDQLAEKLGIDPIEIRLKNSYRTGDTTKPFGAKLSNYIVDECIDKAVKASGFRDSWQGWGKPVKTENAKRRGIGAGLSMGWCEMQRHYTGAVVKIYPDATAELSIGGQDLG</sequence>
<comment type="caution">
    <text evidence="3">The sequence shown here is derived from an EMBL/GenBank/DDBJ whole genome shotgun (WGS) entry which is preliminary data.</text>
</comment>
<proteinExistence type="predicted"/>
<dbReference type="EMBL" id="BARV01024410">
    <property type="protein sequence ID" value="GAI46306.1"/>
    <property type="molecule type" value="Genomic_DNA"/>
</dbReference>
<feature type="non-terminal residue" evidence="3">
    <location>
        <position position="1"/>
    </location>
</feature>
<dbReference type="Pfam" id="PF02738">
    <property type="entry name" value="MoCoBD_1"/>
    <property type="match status" value="1"/>
</dbReference>
<dbReference type="InterPro" id="IPR037165">
    <property type="entry name" value="AldOxase/xan_DH_Mopterin-bd_sf"/>
</dbReference>
<dbReference type="InterPro" id="IPR008274">
    <property type="entry name" value="AldOxase/xan_DH_MoCoBD1"/>
</dbReference>
<dbReference type="PANTHER" id="PTHR11908:SF132">
    <property type="entry name" value="ALDEHYDE OXIDASE 1-RELATED"/>
    <property type="match status" value="1"/>
</dbReference>
<dbReference type="SUPFAM" id="SSF56003">
    <property type="entry name" value="Molybdenum cofactor-binding domain"/>
    <property type="match status" value="1"/>
</dbReference>
<evidence type="ECO:0000256" key="1">
    <source>
        <dbReference type="ARBA" id="ARBA00022505"/>
    </source>
</evidence>
<name>X1PUU2_9ZZZZ</name>
<accession>X1PUU2</accession>
<dbReference type="GO" id="GO:0016491">
    <property type="term" value="F:oxidoreductase activity"/>
    <property type="evidence" value="ECO:0007669"/>
    <property type="project" value="InterPro"/>
</dbReference>
<dbReference type="AlphaFoldDB" id="X1PUU2"/>
<organism evidence="3">
    <name type="scientific">marine sediment metagenome</name>
    <dbReference type="NCBI Taxonomy" id="412755"/>
    <lineage>
        <taxon>unclassified sequences</taxon>
        <taxon>metagenomes</taxon>
        <taxon>ecological metagenomes</taxon>
    </lineage>
</organism>
<gene>
    <name evidence="3" type="ORF">S06H3_39852</name>
</gene>
<feature type="domain" description="Aldehyde oxidase/xanthine dehydrogenase first molybdopterin binding" evidence="2">
    <location>
        <begin position="9"/>
        <end position="175"/>
    </location>
</feature>
<keyword evidence="1" id="KW-0500">Molybdenum</keyword>
<reference evidence="3" key="1">
    <citation type="journal article" date="2014" name="Front. Microbiol.">
        <title>High frequency of phylogenetically diverse reductive dehalogenase-homologous genes in deep subseafloor sedimentary metagenomes.</title>
        <authorList>
            <person name="Kawai M."/>
            <person name="Futagami T."/>
            <person name="Toyoda A."/>
            <person name="Takaki Y."/>
            <person name="Nishi S."/>
            <person name="Hori S."/>
            <person name="Arai W."/>
            <person name="Tsubouchi T."/>
            <person name="Morono Y."/>
            <person name="Uchiyama I."/>
            <person name="Ito T."/>
            <person name="Fujiyama A."/>
            <person name="Inagaki F."/>
            <person name="Takami H."/>
        </authorList>
    </citation>
    <scope>NUCLEOTIDE SEQUENCE</scope>
    <source>
        <strain evidence="3">Expedition CK06-06</strain>
    </source>
</reference>
<evidence type="ECO:0000313" key="3">
    <source>
        <dbReference type="EMBL" id="GAI46306.1"/>
    </source>
</evidence>
<feature type="non-terminal residue" evidence="3">
    <location>
        <position position="267"/>
    </location>
</feature>